<dbReference type="Proteomes" id="UP000799764">
    <property type="component" value="Unassembled WGS sequence"/>
</dbReference>
<accession>A0A9P4PK52</accession>
<dbReference type="EMBL" id="MU001499">
    <property type="protein sequence ID" value="KAF2445666.1"/>
    <property type="molecule type" value="Genomic_DNA"/>
</dbReference>
<comment type="caution">
    <text evidence="1">The sequence shown here is derived from an EMBL/GenBank/DDBJ whole genome shotgun (WGS) entry which is preliminary data.</text>
</comment>
<proteinExistence type="predicted"/>
<dbReference type="AlphaFoldDB" id="A0A9P4PK52"/>
<protein>
    <submittedName>
        <fullName evidence="1">Uncharacterized protein</fullName>
    </submittedName>
</protein>
<gene>
    <name evidence="1" type="ORF">P171DRAFT_443295</name>
</gene>
<keyword evidence="2" id="KW-1185">Reference proteome</keyword>
<sequence>MLAVPGGSCCTRLLSGGWLLAAGLECCTPPEAVAMGYLFWGHYDAASSPRERGTMHNAHCTMHNARQHSSRPSFPMDKLADANWGARLHCSMLDGRWQQSVLNAGGRRGAMRVHETAADKETGQIRRARREWVR</sequence>
<name>A0A9P4PK52_9PLEO</name>
<organism evidence="1 2">
    <name type="scientific">Karstenula rhodostoma CBS 690.94</name>
    <dbReference type="NCBI Taxonomy" id="1392251"/>
    <lineage>
        <taxon>Eukaryota</taxon>
        <taxon>Fungi</taxon>
        <taxon>Dikarya</taxon>
        <taxon>Ascomycota</taxon>
        <taxon>Pezizomycotina</taxon>
        <taxon>Dothideomycetes</taxon>
        <taxon>Pleosporomycetidae</taxon>
        <taxon>Pleosporales</taxon>
        <taxon>Massarineae</taxon>
        <taxon>Didymosphaeriaceae</taxon>
        <taxon>Karstenula</taxon>
    </lineage>
</organism>
<evidence type="ECO:0000313" key="1">
    <source>
        <dbReference type="EMBL" id="KAF2445666.1"/>
    </source>
</evidence>
<reference evidence="1" key="1">
    <citation type="journal article" date="2020" name="Stud. Mycol.">
        <title>101 Dothideomycetes genomes: a test case for predicting lifestyles and emergence of pathogens.</title>
        <authorList>
            <person name="Haridas S."/>
            <person name="Albert R."/>
            <person name="Binder M."/>
            <person name="Bloem J."/>
            <person name="Labutti K."/>
            <person name="Salamov A."/>
            <person name="Andreopoulos B."/>
            <person name="Baker S."/>
            <person name="Barry K."/>
            <person name="Bills G."/>
            <person name="Bluhm B."/>
            <person name="Cannon C."/>
            <person name="Castanera R."/>
            <person name="Culley D."/>
            <person name="Daum C."/>
            <person name="Ezra D."/>
            <person name="Gonzalez J."/>
            <person name="Henrissat B."/>
            <person name="Kuo A."/>
            <person name="Liang C."/>
            <person name="Lipzen A."/>
            <person name="Lutzoni F."/>
            <person name="Magnuson J."/>
            <person name="Mondo S."/>
            <person name="Nolan M."/>
            <person name="Ohm R."/>
            <person name="Pangilinan J."/>
            <person name="Park H.-J."/>
            <person name="Ramirez L."/>
            <person name="Alfaro M."/>
            <person name="Sun H."/>
            <person name="Tritt A."/>
            <person name="Yoshinaga Y."/>
            <person name="Zwiers L.-H."/>
            <person name="Turgeon B."/>
            <person name="Goodwin S."/>
            <person name="Spatafora J."/>
            <person name="Crous P."/>
            <person name="Grigoriev I."/>
        </authorList>
    </citation>
    <scope>NUCLEOTIDE SEQUENCE</scope>
    <source>
        <strain evidence="1">CBS 690.94</strain>
    </source>
</reference>
<evidence type="ECO:0000313" key="2">
    <source>
        <dbReference type="Proteomes" id="UP000799764"/>
    </source>
</evidence>